<dbReference type="Pfam" id="PF02902">
    <property type="entry name" value="Peptidase_C48"/>
    <property type="match status" value="1"/>
</dbReference>
<keyword evidence="3" id="KW-0378">Hydrolase</keyword>
<accession>A0A396HFX6</accession>
<reference evidence="6" key="1">
    <citation type="journal article" date="2018" name="Nat. Plants">
        <title>Whole-genome landscape of Medicago truncatula symbiotic genes.</title>
        <authorList>
            <person name="Pecrix Y."/>
            <person name="Gamas P."/>
            <person name="Carrere S."/>
        </authorList>
    </citation>
    <scope>NUCLEOTIDE SEQUENCE</scope>
    <source>
        <tissue evidence="6">Leaves</tissue>
    </source>
</reference>
<keyword evidence="2 6" id="KW-0645">Protease</keyword>
<dbReference type="EMBL" id="PSQE01000006">
    <property type="protein sequence ID" value="RHN51483.1"/>
    <property type="molecule type" value="Genomic_DNA"/>
</dbReference>
<evidence type="ECO:0000256" key="3">
    <source>
        <dbReference type="ARBA" id="ARBA00022801"/>
    </source>
</evidence>
<evidence type="ECO:0000259" key="5">
    <source>
        <dbReference type="Pfam" id="PF02902"/>
    </source>
</evidence>
<dbReference type="SUPFAM" id="SSF54001">
    <property type="entry name" value="Cysteine proteinases"/>
    <property type="match status" value="1"/>
</dbReference>
<feature type="compositionally biased region" description="Polar residues" evidence="4">
    <location>
        <begin position="1"/>
        <end position="13"/>
    </location>
</feature>
<dbReference type="GO" id="GO:0008234">
    <property type="term" value="F:cysteine-type peptidase activity"/>
    <property type="evidence" value="ECO:0007669"/>
    <property type="project" value="InterPro"/>
</dbReference>
<organism evidence="6">
    <name type="scientific">Medicago truncatula</name>
    <name type="common">Barrel medic</name>
    <name type="synonym">Medicago tribuloides</name>
    <dbReference type="NCBI Taxonomy" id="3880"/>
    <lineage>
        <taxon>Eukaryota</taxon>
        <taxon>Viridiplantae</taxon>
        <taxon>Streptophyta</taxon>
        <taxon>Embryophyta</taxon>
        <taxon>Tracheophyta</taxon>
        <taxon>Spermatophyta</taxon>
        <taxon>Magnoliopsida</taxon>
        <taxon>eudicotyledons</taxon>
        <taxon>Gunneridae</taxon>
        <taxon>Pentapetalae</taxon>
        <taxon>rosids</taxon>
        <taxon>fabids</taxon>
        <taxon>Fabales</taxon>
        <taxon>Fabaceae</taxon>
        <taxon>Papilionoideae</taxon>
        <taxon>50 kb inversion clade</taxon>
        <taxon>NPAAA clade</taxon>
        <taxon>Hologalegina</taxon>
        <taxon>IRL clade</taxon>
        <taxon>Trifolieae</taxon>
        <taxon>Medicago</taxon>
    </lineage>
</organism>
<comment type="similarity">
    <text evidence="1">Belongs to the peptidase C48 family.</text>
</comment>
<dbReference type="AlphaFoldDB" id="A0A396HFX6"/>
<dbReference type="Proteomes" id="UP000265566">
    <property type="component" value="Chromosome 6"/>
</dbReference>
<dbReference type="InterPro" id="IPR038765">
    <property type="entry name" value="Papain-like_cys_pep_sf"/>
</dbReference>
<name>A0A396HFX6_MEDTR</name>
<evidence type="ECO:0000256" key="1">
    <source>
        <dbReference type="ARBA" id="ARBA00005234"/>
    </source>
</evidence>
<evidence type="ECO:0000256" key="4">
    <source>
        <dbReference type="SAM" id="MobiDB-lite"/>
    </source>
</evidence>
<proteinExistence type="inferred from homology"/>
<dbReference type="Pfam" id="PF03004">
    <property type="entry name" value="Transposase_24"/>
    <property type="match status" value="1"/>
</dbReference>
<dbReference type="PANTHER" id="PTHR33018:SF37">
    <property type="entry name" value="TRANSPOSASE TNP1_EN_SPM-LIKE DOMAIN-CONTAINING PROTEIN"/>
    <property type="match status" value="1"/>
</dbReference>
<gene>
    <name evidence="6" type="ORF">MtrunA17_Chr6g0469071</name>
</gene>
<evidence type="ECO:0000313" key="6">
    <source>
        <dbReference type="EMBL" id="RHN51483.1"/>
    </source>
</evidence>
<dbReference type="Gramene" id="rna35924">
    <property type="protein sequence ID" value="RHN51483.1"/>
    <property type="gene ID" value="gene35924"/>
</dbReference>
<dbReference type="InterPro" id="IPR003653">
    <property type="entry name" value="Peptidase_C48_C"/>
</dbReference>
<dbReference type="Gene3D" id="3.40.395.10">
    <property type="entry name" value="Adenoviral Proteinase, Chain A"/>
    <property type="match status" value="1"/>
</dbReference>
<sequence>MADSTNFPPSSSELPKRNVRGATKMKKMTKVLKSGVKPLVNFNPETGRCYGPNSAEFKSYAAYLARSKCSILIDEWKQVDASTKDAIWVDLQKHFVMPESDDPKNDPLKKNWMVYLGVRWNGFKAQLTSEYIAYPNPERPPPYVRYPFIKEHIWKRFVESRNTDEFKAKSQKGRDCVAKNIYRHTLSRGGYELLQEKMMKEKRKVLEESGDVDDILNDDLSLSPPSRHDTWKRARQKKGGEYTSEAAKVVAEKIDALVEETAKGTFVPQGRDDILTRAIGTKEHGGRVRGVGPGYTLSNYFGRSSRLSQTIDVNQHLSQLQTNLERRIKEKFDAEFEQKMAVERELMQQAFLDKLKTMGFTQTLQINEEIEHSSPQKVDVHGSTKGSCTAAQENYKEDLTIDNVQKLLCMVLRSEEDIRIPLEHEPNTARFFIPAKCIRELCMHRLCISRNRSKVFGILDPVCLDFNPTDPSTKSKVQGHIQTRLRDLNKVCYLAPYLFKGHWQLIIICPKDNSLVVLCSMHRDLNEGMIKIVSKALEVHQLCQGNRKKAKWFRPKPRKQPNGNDCGYYVMKNMLDIISANITKSWMEVFNDPTALTEDDLYDLRNQWATCFLDLYNA</sequence>
<protein>
    <submittedName>
        <fullName evidence="6">Putative Ulp1 protease family catalytic domain, putative transposase, Ptta/En/Spm, plant</fullName>
    </submittedName>
</protein>
<dbReference type="GO" id="GO:0006508">
    <property type="term" value="P:proteolysis"/>
    <property type="evidence" value="ECO:0007669"/>
    <property type="project" value="UniProtKB-KW"/>
</dbReference>
<feature type="domain" description="Ubiquitin-like protease family profile" evidence="5">
    <location>
        <begin position="493"/>
        <end position="609"/>
    </location>
</feature>
<dbReference type="InterPro" id="IPR004252">
    <property type="entry name" value="Probable_transposase_24"/>
</dbReference>
<feature type="region of interest" description="Disordered" evidence="4">
    <location>
        <begin position="1"/>
        <end position="20"/>
    </location>
</feature>
<comment type="caution">
    <text evidence="6">The sequence shown here is derived from an EMBL/GenBank/DDBJ whole genome shotgun (WGS) entry which is preliminary data.</text>
</comment>
<dbReference type="PANTHER" id="PTHR33018">
    <property type="entry name" value="OS10G0338966 PROTEIN-RELATED"/>
    <property type="match status" value="1"/>
</dbReference>
<evidence type="ECO:0000256" key="2">
    <source>
        <dbReference type="ARBA" id="ARBA00022670"/>
    </source>
</evidence>